<dbReference type="Pfam" id="PF21403">
    <property type="entry name" value="OTU1_UBXL"/>
    <property type="match status" value="1"/>
</dbReference>
<sequence>MRLRIRHKEGITTLSSLQDQSTLLDLLNAIAEEIKVPPHTVECKTGYPPKLLPNEKAASATLASLGLRDGEQIIVSENKDAPPLPKAGIIPTTATPTFAAAEAQAAAPVATASAAPAPSPVTSNPSPQPPSAFGSKPVVSSSPAAPTQVQQPQQSSPYAGMVTTAGGSGNGVRVGELGFLVVREVADDNSCLFNAIAYSLDQSRKNKVHELRRIVAQTIEANPDAYPDVVLGRPRTEYCEWITRENSWGGAIELAIFSEHYKIEIASIDVLTNRIDRFGEGQYDHRAILMYSGIHYDAVALTPGLDIPADCDQTQFDVSAEEILKAGVQLAAKLKKEHKYTDLANFTLKCSICGVGLKGEKDAQQHAQQTYHTSFEEYR</sequence>
<keyword evidence="9 11" id="KW-0788">Thiol protease</keyword>
<dbReference type="FunFam" id="3.90.70.80:FF:000016">
    <property type="entry name" value="Putative ubiquitin thioesterase otu1"/>
    <property type="match status" value="1"/>
</dbReference>
<dbReference type="PROSITE" id="PS50802">
    <property type="entry name" value="OTU"/>
    <property type="match status" value="1"/>
</dbReference>
<dbReference type="SUPFAM" id="SSF54236">
    <property type="entry name" value="Ubiquitin-like"/>
    <property type="match status" value="1"/>
</dbReference>
<reference evidence="14" key="1">
    <citation type="journal article" date="2020" name="Fungal Divers.">
        <title>Resolving the Mortierellaceae phylogeny through synthesis of multi-gene phylogenetics and phylogenomics.</title>
        <authorList>
            <person name="Vandepol N."/>
            <person name="Liber J."/>
            <person name="Desiro A."/>
            <person name="Na H."/>
            <person name="Kennedy M."/>
            <person name="Barry K."/>
            <person name="Grigoriev I.V."/>
            <person name="Miller A.N."/>
            <person name="O'Donnell K."/>
            <person name="Stajich J.E."/>
            <person name="Bonito G."/>
        </authorList>
    </citation>
    <scope>NUCLEOTIDE SEQUENCE</scope>
    <source>
        <strain evidence="14">BC1065</strain>
    </source>
</reference>
<dbReference type="Gene3D" id="3.10.20.90">
    <property type="entry name" value="Phosphatidylinositol 3-kinase Catalytic Subunit, Chain A, domain 1"/>
    <property type="match status" value="1"/>
</dbReference>
<evidence type="ECO:0000256" key="11">
    <source>
        <dbReference type="RuleBase" id="RU367104"/>
    </source>
</evidence>
<evidence type="ECO:0000256" key="3">
    <source>
        <dbReference type="ARBA" id="ARBA00022490"/>
    </source>
</evidence>
<dbReference type="Pfam" id="PF24560">
    <property type="entry name" value="zf-C2H2_OTU1_C"/>
    <property type="match status" value="1"/>
</dbReference>
<name>A0A9P6PP63_9FUNG</name>
<evidence type="ECO:0000313" key="15">
    <source>
        <dbReference type="Proteomes" id="UP000807716"/>
    </source>
</evidence>
<feature type="domain" description="OTU" evidence="13">
    <location>
        <begin position="180"/>
        <end position="302"/>
    </location>
</feature>
<evidence type="ECO:0000313" key="14">
    <source>
        <dbReference type="EMBL" id="KAG0251082.1"/>
    </source>
</evidence>
<dbReference type="Pfam" id="PF02338">
    <property type="entry name" value="OTU"/>
    <property type="match status" value="1"/>
</dbReference>
<dbReference type="InterPro" id="IPR038765">
    <property type="entry name" value="Papain-like_cys_pep_sf"/>
</dbReference>
<keyword evidence="8 11" id="KW-0378">Hydrolase</keyword>
<keyword evidence="7 11" id="KW-0833">Ubl conjugation pathway</keyword>
<dbReference type="GO" id="GO:0004843">
    <property type="term" value="F:cysteine-type deubiquitinase activity"/>
    <property type="evidence" value="ECO:0007669"/>
    <property type="project" value="UniProtKB-UniRule"/>
</dbReference>
<proteinExistence type="predicted"/>
<feature type="compositionally biased region" description="Low complexity" evidence="12">
    <location>
        <begin position="114"/>
        <end position="125"/>
    </location>
</feature>
<evidence type="ECO:0000256" key="12">
    <source>
        <dbReference type="SAM" id="MobiDB-lite"/>
    </source>
</evidence>
<keyword evidence="4" id="KW-0645">Protease</keyword>
<dbReference type="Proteomes" id="UP000807716">
    <property type="component" value="Unassembled WGS sequence"/>
</dbReference>
<evidence type="ECO:0000256" key="8">
    <source>
        <dbReference type="ARBA" id="ARBA00022801"/>
    </source>
</evidence>
<dbReference type="AlphaFoldDB" id="A0A9P6PP63"/>
<comment type="caution">
    <text evidence="14">The sequence shown here is derived from an EMBL/GenBank/DDBJ whole genome shotgun (WGS) entry which is preliminary data.</text>
</comment>
<keyword evidence="10" id="KW-0862">Zinc</keyword>
<protein>
    <recommendedName>
        <fullName evidence="11">Ubiquitin thioesterase OTU</fullName>
        <ecNumber evidence="11">3.4.19.12</ecNumber>
    </recommendedName>
</protein>
<dbReference type="InterPro" id="IPR029071">
    <property type="entry name" value="Ubiquitin-like_domsf"/>
</dbReference>
<gene>
    <name evidence="14" type="ORF">DFQ27_009018</name>
</gene>
<evidence type="ECO:0000259" key="13">
    <source>
        <dbReference type="PROSITE" id="PS50802"/>
    </source>
</evidence>
<evidence type="ECO:0000256" key="7">
    <source>
        <dbReference type="ARBA" id="ARBA00022786"/>
    </source>
</evidence>
<dbReference type="PROSITE" id="PS00028">
    <property type="entry name" value="ZINC_FINGER_C2H2_1"/>
    <property type="match status" value="1"/>
</dbReference>
<dbReference type="SUPFAM" id="SSF54001">
    <property type="entry name" value="Cysteine proteinases"/>
    <property type="match status" value="1"/>
</dbReference>
<evidence type="ECO:0000256" key="10">
    <source>
        <dbReference type="ARBA" id="ARBA00022833"/>
    </source>
</evidence>
<dbReference type="GO" id="GO:0016579">
    <property type="term" value="P:protein deubiquitination"/>
    <property type="evidence" value="ECO:0007669"/>
    <property type="project" value="TreeGrafter"/>
</dbReference>
<evidence type="ECO:0000256" key="5">
    <source>
        <dbReference type="ARBA" id="ARBA00022723"/>
    </source>
</evidence>
<dbReference type="EC" id="3.4.19.12" evidence="11"/>
<feature type="region of interest" description="Disordered" evidence="12">
    <location>
        <begin position="114"/>
        <end position="163"/>
    </location>
</feature>
<dbReference type="GO" id="GO:0005829">
    <property type="term" value="C:cytosol"/>
    <property type="evidence" value="ECO:0007669"/>
    <property type="project" value="TreeGrafter"/>
</dbReference>
<dbReference type="EMBL" id="JAAAJB010000793">
    <property type="protein sequence ID" value="KAG0251082.1"/>
    <property type="molecule type" value="Genomic_DNA"/>
</dbReference>
<dbReference type="InterPro" id="IPR057766">
    <property type="entry name" value="Znf-C2H2_OTU1-like_C"/>
</dbReference>
<evidence type="ECO:0000256" key="1">
    <source>
        <dbReference type="ARBA" id="ARBA00000707"/>
    </source>
</evidence>
<evidence type="ECO:0000256" key="2">
    <source>
        <dbReference type="ARBA" id="ARBA00004496"/>
    </source>
</evidence>
<feature type="compositionally biased region" description="Low complexity" evidence="12">
    <location>
        <begin position="137"/>
        <end position="157"/>
    </location>
</feature>
<evidence type="ECO:0000256" key="4">
    <source>
        <dbReference type="ARBA" id="ARBA00022670"/>
    </source>
</evidence>
<evidence type="ECO:0000256" key="9">
    <source>
        <dbReference type="ARBA" id="ARBA00022807"/>
    </source>
</evidence>
<dbReference type="InterPro" id="IPR003323">
    <property type="entry name" value="OTU_dom"/>
</dbReference>
<dbReference type="InterPro" id="IPR013087">
    <property type="entry name" value="Znf_C2H2_type"/>
</dbReference>
<dbReference type="PANTHER" id="PTHR13312">
    <property type="entry name" value="HIV-INDUCED PROTEIN-7-LIKE PROTEASE"/>
    <property type="match status" value="1"/>
</dbReference>
<accession>A0A9P6PP63</accession>
<dbReference type="GO" id="GO:0036503">
    <property type="term" value="P:ERAD pathway"/>
    <property type="evidence" value="ECO:0007669"/>
    <property type="project" value="TreeGrafter"/>
</dbReference>
<dbReference type="GO" id="GO:0005634">
    <property type="term" value="C:nucleus"/>
    <property type="evidence" value="ECO:0007669"/>
    <property type="project" value="TreeGrafter"/>
</dbReference>
<comment type="subcellular location">
    <subcellularLocation>
        <location evidence="2 11">Cytoplasm</location>
    </subcellularLocation>
</comment>
<keyword evidence="5" id="KW-0479">Metal-binding</keyword>
<dbReference type="InterPro" id="IPR048857">
    <property type="entry name" value="OTU1_Ubl"/>
</dbReference>
<keyword evidence="6" id="KW-0863">Zinc-finger</keyword>
<keyword evidence="15" id="KW-1185">Reference proteome</keyword>
<dbReference type="PANTHER" id="PTHR13312:SF0">
    <property type="entry name" value="UBIQUITIN THIOESTERASE OTU1"/>
    <property type="match status" value="1"/>
</dbReference>
<dbReference type="GO" id="GO:0030968">
    <property type="term" value="P:endoplasmic reticulum unfolded protein response"/>
    <property type="evidence" value="ECO:0007669"/>
    <property type="project" value="TreeGrafter"/>
</dbReference>
<dbReference type="CDD" id="cd22745">
    <property type="entry name" value="OTU_OTU1"/>
    <property type="match status" value="1"/>
</dbReference>
<keyword evidence="3 11" id="KW-0963">Cytoplasm</keyword>
<dbReference type="Gene3D" id="3.90.70.80">
    <property type="match status" value="1"/>
</dbReference>
<dbReference type="OrthoDB" id="65596at2759"/>
<evidence type="ECO:0000256" key="6">
    <source>
        <dbReference type="ARBA" id="ARBA00022771"/>
    </source>
</evidence>
<dbReference type="GO" id="GO:0008270">
    <property type="term" value="F:zinc ion binding"/>
    <property type="evidence" value="ECO:0007669"/>
    <property type="project" value="UniProtKB-KW"/>
</dbReference>
<organism evidence="14 15">
    <name type="scientific">Actinomortierella ambigua</name>
    <dbReference type="NCBI Taxonomy" id="1343610"/>
    <lineage>
        <taxon>Eukaryota</taxon>
        <taxon>Fungi</taxon>
        <taxon>Fungi incertae sedis</taxon>
        <taxon>Mucoromycota</taxon>
        <taxon>Mortierellomycotina</taxon>
        <taxon>Mortierellomycetes</taxon>
        <taxon>Mortierellales</taxon>
        <taxon>Mortierellaceae</taxon>
        <taxon>Actinomortierella</taxon>
    </lineage>
</organism>
<comment type="catalytic activity">
    <reaction evidence="1 11">
        <text>Thiol-dependent hydrolysis of ester, thioester, amide, peptide and isopeptide bonds formed by the C-terminal Gly of ubiquitin (a 76-residue protein attached to proteins as an intracellular targeting signal).</text>
        <dbReference type="EC" id="3.4.19.12"/>
    </reaction>
</comment>
<dbReference type="CDD" id="cd17059">
    <property type="entry name" value="Ubl_OTU1"/>
    <property type="match status" value="1"/>
</dbReference>
<comment type="function">
    <text evidence="11">Hydrolase that can remove conjugated ubiquitin from proteins and may therefore play an important regulatory role at the level of protein turnover by preventing degradation.</text>
</comment>